<evidence type="ECO:0000256" key="3">
    <source>
        <dbReference type="SAM" id="MobiDB-lite"/>
    </source>
</evidence>
<dbReference type="Gene3D" id="3.40.50.300">
    <property type="entry name" value="P-loop containing nucleotide triphosphate hydrolases"/>
    <property type="match status" value="1"/>
</dbReference>
<dbReference type="PANTHER" id="PTHR43119">
    <property type="entry name" value="ABC TRANSPORT PROTEIN ATP-BINDING COMPONENT-RELATED"/>
    <property type="match status" value="1"/>
</dbReference>
<reference evidence="5" key="1">
    <citation type="submission" date="2014-11" db="EMBL/GenBank/DDBJ databases">
        <authorList>
            <person name="Otto D Thomas"/>
            <person name="Naeem Raeece"/>
        </authorList>
    </citation>
    <scope>NUCLEOTIDE SEQUENCE</scope>
</reference>
<dbReference type="Pfam" id="PF00005">
    <property type="entry name" value="ABC_tran"/>
    <property type="match status" value="1"/>
</dbReference>
<dbReference type="PANTHER" id="PTHR43119:SF1">
    <property type="entry name" value="ABC TRANSPORTER DOMAIN-CONTAINING PROTEIN"/>
    <property type="match status" value="1"/>
</dbReference>
<dbReference type="PROSITE" id="PS50893">
    <property type="entry name" value="ABC_TRANSPORTER_2"/>
    <property type="match status" value="1"/>
</dbReference>
<evidence type="ECO:0000313" key="5">
    <source>
        <dbReference type="EMBL" id="CEM21178.1"/>
    </source>
</evidence>
<keyword evidence="1" id="KW-0547">Nucleotide-binding</keyword>
<dbReference type="PROSITE" id="PS00211">
    <property type="entry name" value="ABC_TRANSPORTER_1"/>
    <property type="match status" value="1"/>
</dbReference>
<dbReference type="InterPro" id="IPR003439">
    <property type="entry name" value="ABC_transporter-like_ATP-bd"/>
</dbReference>
<evidence type="ECO:0000256" key="2">
    <source>
        <dbReference type="ARBA" id="ARBA00022840"/>
    </source>
</evidence>
<accession>A0A0G4FZV8</accession>
<dbReference type="SUPFAM" id="SSF52540">
    <property type="entry name" value="P-loop containing nucleoside triphosphate hydrolases"/>
    <property type="match status" value="1"/>
</dbReference>
<evidence type="ECO:0000259" key="4">
    <source>
        <dbReference type="PROSITE" id="PS50893"/>
    </source>
</evidence>
<feature type="domain" description="ABC transporter" evidence="4">
    <location>
        <begin position="32"/>
        <end position="285"/>
    </location>
</feature>
<feature type="region of interest" description="Disordered" evidence="3">
    <location>
        <begin position="1"/>
        <end position="27"/>
    </location>
</feature>
<dbReference type="PhylomeDB" id="A0A0G4FZV8"/>
<dbReference type="GO" id="GO:0016887">
    <property type="term" value="F:ATP hydrolysis activity"/>
    <property type="evidence" value="ECO:0007669"/>
    <property type="project" value="InterPro"/>
</dbReference>
<dbReference type="VEuPathDB" id="CryptoDB:Cvel_511"/>
<dbReference type="EMBL" id="CDMZ01000773">
    <property type="protein sequence ID" value="CEM21178.1"/>
    <property type="molecule type" value="Genomic_DNA"/>
</dbReference>
<name>A0A0G4FZV8_9ALVE</name>
<proteinExistence type="predicted"/>
<evidence type="ECO:0000256" key="1">
    <source>
        <dbReference type="ARBA" id="ARBA00022741"/>
    </source>
</evidence>
<organism evidence="5">
    <name type="scientific">Chromera velia CCMP2878</name>
    <dbReference type="NCBI Taxonomy" id="1169474"/>
    <lineage>
        <taxon>Eukaryota</taxon>
        <taxon>Sar</taxon>
        <taxon>Alveolata</taxon>
        <taxon>Colpodellida</taxon>
        <taxon>Chromeraceae</taxon>
        <taxon>Chromera</taxon>
    </lineage>
</organism>
<sequence length="285" mass="30521">MIGGKGQPSAKFPLSSEKAAQETEPSPSYPFFEVKDFERSVGSGQNRRLLWTGVSLQLQEGDCCLVVGPSGVGKSTFLKTLAILEPRSKGTVSLRGVPAEKTKGGVPVWRRDVCYVAQEAPVFPGTPLDLWTETLKLKSRVKRDRESVPVSGAVSPSPAPSADIRIAQEIAASWGLREDAFSEPWQTLSGGERQRAALAICVALGPSVLLLDEPTASLDLKAQLAVEKTVKERRLTCVWVTHDKAQKERLRAQRALDLCNFSSHQTALLTAAAAAGESGVGASSV</sequence>
<dbReference type="InterPro" id="IPR017871">
    <property type="entry name" value="ABC_transporter-like_CS"/>
</dbReference>
<dbReference type="SMART" id="SM00382">
    <property type="entry name" value="AAA"/>
    <property type="match status" value="1"/>
</dbReference>
<dbReference type="GO" id="GO:0005524">
    <property type="term" value="F:ATP binding"/>
    <property type="evidence" value="ECO:0007669"/>
    <property type="project" value="UniProtKB-KW"/>
</dbReference>
<protein>
    <recommendedName>
        <fullName evidence="4">ABC transporter domain-containing protein</fullName>
    </recommendedName>
</protein>
<gene>
    <name evidence="5" type="ORF">Cvel_511</name>
</gene>
<dbReference type="AlphaFoldDB" id="A0A0G4FZV8"/>
<dbReference type="InterPro" id="IPR027417">
    <property type="entry name" value="P-loop_NTPase"/>
</dbReference>
<dbReference type="InterPro" id="IPR003593">
    <property type="entry name" value="AAA+_ATPase"/>
</dbReference>
<keyword evidence="2" id="KW-0067">ATP-binding</keyword>